<reference evidence="1 2" key="1">
    <citation type="submission" date="2024-10" db="EMBL/GenBank/DDBJ databases">
        <title>The Natural Products Discovery Center: Release of the First 8490 Sequenced Strains for Exploring Actinobacteria Biosynthetic Diversity.</title>
        <authorList>
            <person name="Kalkreuter E."/>
            <person name="Kautsar S.A."/>
            <person name="Yang D."/>
            <person name="Bader C.D."/>
            <person name="Teijaro C.N."/>
            <person name="Fluegel L."/>
            <person name="Davis C.M."/>
            <person name="Simpson J.R."/>
            <person name="Lauterbach L."/>
            <person name="Steele A.D."/>
            <person name="Gui C."/>
            <person name="Meng S."/>
            <person name="Li G."/>
            <person name="Viehrig K."/>
            <person name="Ye F."/>
            <person name="Su P."/>
            <person name="Kiefer A.F."/>
            <person name="Nichols A."/>
            <person name="Cepeda A.J."/>
            <person name="Yan W."/>
            <person name="Fan B."/>
            <person name="Jiang Y."/>
            <person name="Adhikari A."/>
            <person name="Zheng C.-J."/>
            <person name="Schuster L."/>
            <person name="Cowan T.M."/>
            <person name="Smanski M.J."/>
            <person name="Chevrette M.G."/>
            <person name="De Carvalho L.P.S."/>
            <person name="Shen B."/>
        </authorList>
    </citation>
    <scope>NUCLEOTIDE SEQUENCE [LARGE SCALE GENOMIC DNA]</scope>
    <source>
        <strain evidence="1 2">NPDC087220</strain>
    </source>
</reference>
<evidence type="ECO:0000313" key="2">
    <source>
        <dbReference type="Proteomes" id="UP001617351"/>
    </source>
</evidence>
<keyword evidence="2" id="KW-1185">Reference proteome</keyword>
<organism evidence="1 2">
    <name type="scientific">Streptomyces toxytricini</name>
    <name type="common">Actinomyces toxytricini</name>
    <dbReference type="NCBI Taxonomy" id="67369"/>
    <lineage>
        <taxon>Bacteria</taxon>
        <taxon>Bacillati</taxon>
        <taxon>Actinomycetota</taxon>
        <taxon>Actinomycetes</taxon>
        <taxon>Kitasatosporales</taxon>
        <taxon>Streptomycetaceae</taxon>
        <taxon>Streptomyces</taxon>
    </lineage>
</organism>
<sequence length="86" mass="8952">MNGRPTTRYKATIPLGELHKDAERPWHGVVPQGIDMVAEVWVDGKGVPVRLAQAAGATSVVTDFLSFGVPVSVAAPPDAETAESGA</sequence>
<gene>
    <name evidence="1" type="ORF">ACIO7M_11890</name>
</gene>
<accession>A0ABW8EEY3</accession>
<dbReference type="Gene3D" id="2.50.20.20">
    <property type="match status" value="1"/>
</dbReference>
<evidence type="ECO:0000313" key="1">
    <source>
        <dbReference type="EMBL" id="MFJ2821807.1"/>
    </source>
</evidence>
<dbReference type="EMBL" id="JBIUYY010000004">
    <property type="protein sequence ID" value="MFJ2821807.1"/>
    <property type="molecule type" value="Genomic_DNA"/>
</dbReference>
<protein>
    <submittedName>
        <fullName evidence="1">Uncharacterized protein</fullName>
    </submittedName>
</protein>
<proteinExistence type="predicted"/>
<name>A0ABW8EEY3_STRT5</name>
<dbReference type="Proteomes" id="UP001617351">
    <property type="component" value="Unassembled WGS sequence"/>
</dbReference>
<dbReference type="RefSeq" id="WP_402380000.1">
    <property type="nucleotide sequence ID" value="NZ_JBIUYY010000004.1"/>
</dbReference>
<comment type="caution">
    <text evidence="1">The sequence shown here is derived from an EMBL/GenBank/DDBJ whole genome shotgun (WGS) entry which is preliminary data.</text>
</comment>